<dbReference type="Gene3D" id="2.60.40.2970">
    <property type="match status" value="1"/>
</dbReference>
<accession>A0A2B7Z3P0</accession>
<dbReference type="EMBL" id="PDNA01000001">
    <property type="protein sequence ID" value="PGH28215.1"/>
    <property type="molecule type" value="Genomic_DNA"/>
</dbReference>
<dbReference type="OrthoDB" id="4664297at2759"/>
<feature type="chain" id="PRO_5012202894" description="Secreted protein" evidence="1">
    <location>
        <begin position="27"/>
        <end position="205"/>
    </location>
</feature>
<evidence type="ECO:0000313" key="3">
    <source>
        <dbReference type="Proteomes" id="UP000224634"/>
    </source>
</evidence>
<keyword evidence="3" id="KW-1185">Reference proteome</keyword>
<keyword evidence="1" id="KW-0732">Signal</keyword>
<sequence length="205" mass="21617">MSANMGWNRLLLTSSALLLSLSISLGLSSSAPSTNDVSGVSPRGGMADPSAVLHVTIALSPTESSTDDASHIVIDVSVNNKHDCDLTALNWNSPLDPKANILGVIEVQDAKSGERIEPVIVKFSRKLPPPREDLVGIPQGGKVNAKVKLQPLKLSAGHEYVIRAKGSWQAIWKGGVDAISGEQLESGAGDFSGGFQSNEIRLKLD</sequence>
<evidence type="ECO:0000256" key="1">
    <source>
        <dbReference type="SAM" id="SignalP"/>
    </source>
</evidence>
<name>A0A2B7Z3P0_POLH7</name>
<feature type="signal peptide" evidence="1">
    <location>
        <begin position="1"/>
        <end position="26"/>
    </location>
</feature>
<comment type="caution">
    <text evidence="2">The sequence shown here is derived from an EMBL/GenBank/DDBJ whole genome shotgun (WGS) entry which is preliminary data.</text>
</comment>
<protein>
    <recommendedName>
        <fullName evidence="4">Secreted protein</fullName>
    </recommendedName>
</protein>
<evidence type="ECO:0008006" key="4">
    <source>
        <dbReference type="Google" id="ProtNLM"/>
    </source>
</evidence>
<evidence type="ECO:0000313" key="2">
    <source>
        <dbReference type="EMBL" id="PGH28215.1"/>
    </source>
</evidence>
<dbReference type="AlphaFoldDB" id="A0A2B7Z3P0"/>
<dbReference type="Proteomes" id="UP000224634">
    <property type="component" value="Unassembled WGS sequence"/>
</dbReference>
<gene>
    <name evidence="2" type="ORF">AJ80_00105</name>
</gene>
<reference evidence="2 3" key="1">
    <citation type="submission" date="2017-10" db="EMBL/GenBank/DDBJ databases">
        <title>Comparative genomics in systemic dimorphic fungi from Ajellomycetaceae.</title>
        <authorList>
            <person name="Munoz J.F."/>
            <person name="Mcewen J.G."/>
            <person name="Clay O.K."/>
            <person name="Cuomo C.A."/>
        </authorList>
    </citation>
    <scope>NUCLEOTIDE SEQUENCE [LARGE SCALE GENOMIC DNA]</scope>
    <source>
        <strain evidence="2 3">UAMH7299</strain>
    </source>
</reference>
<proteinExistence type="predicted"/>
<organism evidence="2 3">
    <name type="scientific">Polytolypa hystricis (strain UAMH7299)</name>
    <dbReference type="NCBI Taxonomy" id="1447883"/>
    <lineage>
        <taxon>Eukaryota</taxon>
        <taxon>Fungi</taxon>
        <taxon>Dikarya</taxon>
        <taxon>Ascomycota</taxon>
        <taxon>Pezizomycotina</taxon>
        <taxon>Eurotiomycetes</taxon>
        <taxon>Eurotiomycetidae</taxon>
        <taxon>Onygenales</taxon>
        <taxon>Onygenales incertae sedis</taxon>
        <taxon>Polytolypa</taxon>
    </lineage>
</organism>